<dbReference type="EMBL" id="PCDP01000019">
    <property type="protein sequence ID" value="PZM15450.1"/>
    <property type="molecule type" value="Genomic_DNA"/>
</dbReference>
<keyword evidence="2" id="KW-1003">Cell membrane</keyword>
<dbReference type="GO" id="GO:0005886">
    <property type="term" value="C:plasma membrane"/>
    <property type="evidence" value="ECO:0007669"/>
    <property type="project" value="UniProtKB-SubCell"/>
</dbReference>
<reference evidence="8 9" key="1">
    <citation type="journal article" date="2018" name="Sci. Rep.">
        <title>Rhizobium tumorigenes sp. nov., a novel plant tumorigenic bacterium isolated from cane gall tumors on thornless blackberry.</title>
        <authorList>
            <person name="Kuzmanovi N."/>
            <person name="Smalla K."/>
            <person name="Gronow S."/>
            <person name="PuBawska J."/>
        </authorList>
    </citation>
    <scope>NUCLEOTIDE SEQUENCE [LARGE SCALE GENOMIC DNA]</scope>
    <source>
        <strain evidence="8 9">CCBAU 85046</strain>
    </source>
</reference>
<dbReference type="NCBIfam" id="TIGR00765">
    <property type="entry name" value="yihY_not_rbn"/>
    <property type="match status" value="1"/>
</dbReference>
<organism evidence="8 9">
    <name type="scientific">Rhizobium tubonense</name>
    <dbReference type="NCBI Taxonomy" id="484088"/>
    <lineage>
        <taxon>Bacteria</taxon>
        <taxon>Pseudomonadati</taxon>
        <taxon>Pseudomonadota</taxon>
        <taxon>Alphaproteobacteria</taxon>
        <taxon>Hyphomicrobiales</taxon>
        <taxon>Rhizobiaceae</taxon>
        <taxon>Rhizobium/Agrobacterium group</taxon>
        <taxon>Rhizobium</taxon>
    </lineage>
</organism>
<comment type="caution">
    <text evidence="8">The sequence shown here is derived from an EMBL/GenBank/DDBJ whole genome shotgun (WGS) entry which is preliminary data.</text>
</comment>
<evidence type="ECO:0000256" key="4">
    <source>
        <dbReference type="ARBA" id="ARBA00022989"/>
    </source>
</evidence>
<feature type="region of interest" description="Disordered" evidence="6">
    <location>
        <begin position="330"/>
        <end position="358"/>
    </location>
</feature>
<keyword evidence="4 7" id="KW-1133">Transmembrane helix</keyword>
<proteinExistence type="predicted"/>
<name>A0A2W4F044_9HYPH</name>
<dbReference type="PIRSF" id="PIRSF035875">
    <property type="entry name" value="RNase_BN"/>
    <property type="match status" value="1"/>
</dbReference>
<evidence type="ECO:0000313" key="8">
    <source>
        <dbReference type="EMBL" id="PZM15450.1"/>
    </source>
</evidence>
<keyword evidence="3 7" id="KW-0812">Transmembrane</keyword>
<evidence type="ECO:0000256" key="5">
    <source>
        <dbReference type="ARBA" id="ARBA00023136"/>
    </source>
</evidence>
<evidence type="ECO:0000256" key="1">
    <source>
        <dbReference type="ARBA" id="ARBA00004651"/>
    </source>
</evidence>
<feature type="transmembrane region" description="Helical" evidence="7">
    <location>
        <begin position="87"/>
        <end position="107"/>
    </location>
</feature>
<dbReference type="InterPro" id="IPR017039">
    <property type="entry name" value="Virul_fac_BrkB"/>
</dbReference>
<dbReference type="OrthoDB" id="9781030at2"/>
<feature type="transmembrane region" description="Helical" evidence="7">
    <location>
        <begin position="298"/>
        <end position="320"/>
    </location>
</feature>
<keyword evidence="5 7" id="KW-0472">Membrane</keyword>
<feature type="transmembrane region" description="Helical" evidence="7">
    <location>
        <begin position="147"/>
        <end position="169"/>
    </location>
</feature>
<keyword evidence="9" id="KW-1185">Reference proteome</keyword>
<sequence length="358" mass="39048">MRFTDQYRELTRLPGVCGNCANRAPEYSVSKHIETGAPVDAVNEQGRGRAAETPNEIPAKGLKDVLYRVTSGVLEDRVTLIAAGVTYYLLLALFPALGALVSLYGFVADTTTIATHIGFLSQLFPRGSFDLINNQLTALTEQKPQTLSIGFVTGLVIALWSANNGIKALCDAMNVAYKEAESRGFIRYNLISLVFTFGAVVIAAALIAAIGVVPAVLSYLWLDRWAEILIRLARWPAILGLTLSGIVLLYRYGPSREQAKLRWLSWGAALTTLLWLLASIAFSFYLDHFANYNATYGTLGALIAFMVWVWILIIILIVGAELNAELEHQTAKDSTVGPPRPMGERGAHVADTIGRNSD</sequence>
<accession>A0A2W4F044</accession>
<feature type="transmembrane region" description="Helical" evidence="7">
    <location>
        <begin position="233"/>
        <end position="252"/>
    </location>
</feature>
<evidence type="ECO:0000313" key="9">
    <source>
        <dbReference type="Proteomes" id="UP000248925"/>
    </source>
</evidence>
<feature type="transmembrane region" description="Helical" evidence="7">
    <location>
        <begin position="190"/>
        <end position="221"/>
    </location>
</feature>
<protein>
    <submittedName>
        <fullName evidence="8">Ribonuclease</fullName>
    </submittedName>
</protein>
<dbReference type="PANTHER" id="PTHR30213">
    <property type="entry name" value="INNER MEMBRANE PROTEIN YHJD"/>
    <property type="match status" value="1"/>
</dbReference>
<dbReference type="AlphaFoldDB" id="A0A2W4F044"/>
<dbReference type="Proteomes" id="UP000248925">
    <property type="component" value="Unassembled WGS sequence"/>
</dbReference>
<comment type="subcellular location">
    <subcellularLocation>
        <location evidence="1">Cell membrane</location>
        <topology evidence="1">Multi-pass membrane protein</topology>
    </subcellularLocation>
</comment>
<evidence type="ECO:0000256" key="3">
    <source>
        <dbReference type="ARBA" id="ARBA00022692"/>
    </source>
</evidence>
<evidence type="ECO:0000256" key="7">
    <source>
        <dbReference type="SAM" id="Phobius"/>
    </source>
</evidence>
<evidence type="ECO:0000256" key="6">
    <source>
        <dbReference type="SAM" id="MobiDB-lite"/>
    </source>
</evidence>
<dbReference type="PANTHER" id="PTHR30213:SF0">
    <property type="entry name" value="UPF0761 MEMBRANE PROTEIN YIHY"/>
    <property type="match status" value="1"/>
</dbReference>
<evidence type="ECO:0000256" key="2">
    <source>
        <dbReference type="ARBA" id="ARBA00022475"/>
    </source>
</evidence>
<feature type="transmembrane region" description="Helical" evidence="7">
    <location>
        <begin position="264"/>
        <end position="286"/>
    </location>
</feature>
<gene>
    <name evidence="8" type="ORF">CPY51_06335</name>
</gene>
<dbReference type="Pfam" id="PF03631">
    <property type="entry name" value="Virul_fac_BrkB"/>
    <property type="match status" value="1"/>
</dbReference>